<dbReference type="Gramene" id="KZM96473">
    <property type="protein sequence ID" value="KZM96473"/>
    <property type="gene ID" value="DCAR_019715"/>
</dbReference>
<dbReference type="Proteomes" id="UP000077755">
    <property type="component" value="Chromosome 5"/>
</dbReference>
<sequence length="132" mass="14728">MQTGTVFVRACALKLEGNWQKHGSYIELLESATFKVSGECQLKGGEDPYVGHFVVGLAKHHNMGKVKTELSPPDEENEEDFTNHLPGIMTPIALGLCDDEYVKFSLTSAEPYWKMQKGLIIYGVTFTPMEMV</sequence>
<reference evidence="1" key="2">
    <citation type="submission" date="2022-03" db="EMBL/GenBank/DDBJ databases">
        <title>Draft title - Genomic analysis of global carrot germplasm unveils the trajectory of domestication and the origin of high carotenoid orange carrot.</title>
        <authorList>
            <person name="Iorizzo M."/>
            <person name="Ellison S."/>
            <person name="Senalik D."/>
            <person name="Macko-Podgorni A."/>
            <person name="Grzebelus D."/>
            <person name="Bostan H."/>
            <person name="Rolling W."/>
            <person name="Curaba J."/>
            <person name="Simon P."/>
        </authorList>
    </citation>
    <scope>NUCLEOTIDE SEQUENCE</scope>
    <source>
        <tissue evidence="1">Leaf</tissue>
    </source>
</reference>
<proteinExistence type="predicted"/>
<organism evidence="1 2">
    <name type="scientific">Daucus carota subsp. sativus</name>
    <name type="common">Carrot</name>
    <dbReference type="NCBI Taxonomy" id="79200"/>
    <lineage>
        <taxon>Eukaryota</taxon>
        <taxon>Viridiplantae</taxon>
        <taxon>Streptophyta</taxon>
        <taxon>Embryophyta</taxon>
        <taxon>Tracheophyta</taxon>
        <taxon>Spermatophyta</taxon>
        <taxon>Magnoliopsida</taxon>
        <taxon>eudicotyledons</taxon>
        <taxon>Gunneridae</taxon>
        <taxon>Pentapetalae</taxon>
        <taxon>asterids</taxon>
        <taxon>campanulids</taxon>
        <taxon>Apiales</taxon>
        <taxon>Apiaceae</taxon>
        <taxon>Apioideae</taxon>
        <taxon>Scandiceae</taxon>
        <taxon>Daucinae</taxon>
        <taxon>Daucus</taxon>
        <taxon>Daucus sect. Daucus</taxon>
    </lineage>
</organism>
<gene>
    <name evidence="1" type="ORF">DCAR_0522545</name>
</gene>
<keyword evidence="2" id="KW-1185">Reference proteome</keyword>
<dbReference type="EMBL" id="CP093347">
    <property type="protein sequence ID" value="WOH03151.1"/>
    <property type="molecule type" value="Genomic_DNA"/>
</dbReference>
<evidence type="ECO:0000313" key="2">
    <source>
        <dbReference type="Proteomes" id="UP000077755"/>
    </source>
</evidence>
<reference evidence="1" key="1">
    <citation type="journal article" date="2016" name="Nat. Genet.">
        <title>A high-quality carrot genome assembly provides new insights into carotenoid accumulation and asterid genome evolution.</title>
        <authorList>
            <person name="Iorizzo M."/>
            <person name="Ellison S."/>
            <person name="Senalik D."/>
            <person name="Zeng P."/>
            <person name="Satapoomin P."/>
            <person name="Huang J."/>
            <person name="Bowman M."/>
            <person name="Iovene M."/>
            <person name="Sanseverino W."/>
            <person name="Cavagnaro P."/>
            <person name="Yildiz M."/>
            <person name="Macko-Podgorni A."/>
            <person name="Moranska E."/>
            <person name="Grzebelus E."/>
            <person name="Grzebelus D."/>
            <person name="Ashrafi H."/>
            <person name="Zheng Z."/>
            <person name="Cheng S."/>
            <person name="Spooner D."/>
            <person name="Van Deynze A."/>
            <person name="Simon P."/>
        </authorList>
    </citation>
    <scope>NUCLEOTIDE SEQUENCE</scope>
    <source>
        <tissue evidence="1">Leaf</tissue>
    </source>
</reference>
<evidence type="ECO:0000313" key="1">
    <source>
        <dbReference type="EMBL" id="WOH03151.1"/>
    </source>
</evidence>
<dbReference type="AlphaFoldDB" id="A0A164ZVJ0"/>
<protein>
    <submittedName>
        <fullName evidence="1">Uncharacterized protein</fullName>
    </submittedName>
</protein>
<name>A0A164ZVJ0_DAUCS</name>
<accession>A0A164ZVJ0</accession>